<protein>
    <submittedName>
        <fullName evidence="1">Uncharacterized protein</fullName>
    </submittedName>
</protein>
<dbReference type="RefSeq" id="WP_192392122.1">
    <property type="nucleotide sequence ID" value="NZ_CAJHIU010000001.1"/>
</dbReference>
<dbReference type="Proteomes" id="UP000641152">
    <property type="component" value="Unassembled WGS sequence"/>
</dbReference>
<accession>A0ABR9D8R0</accession>
<organism evidence="1 2">
    <name type="scientific">Methylomonas fluvii</name>
    <dbReference type="NCBI Taxonomy" id="1854564"/>
    <lineage>
        <taxon>Bacteria</taxon>
        <taxon>Pseudomonadati</taxon>
        <taxon>Pseudomonadota</taxon>
        <taxon>Gammaproteobacteria</taxon>
        <taxon>Methylococcales</taxon>
        <taxon>Methylococcaceae</taxon>
        <taxon>Methylomonas</taxon>
    </lineage>
</organism>
<comment type="caution">
    <text evidence="1">The sequence shown here is derived from an EMBL/GenBank/DDBJ whole genome shotgun (WGS) entry which is preliminary data.</text>
</comment>
<dbReference type="EMBL" id="JACXST010000001">
    <property type="protein sequence ID" value="MBD9359196.1"/>
    <property type="molecule type" value="Genomic_DNA"/>
</dbReference>
<reference evidence="1 2" key="1">
    <citation type="submission" date="2020-09" db="EMBL/GenBank/DDBJ databases">
        <title>Methylomonas albis sp. nov. and Methylomonas fluvii sp. nov.: Two cold-adapted methanotrophs from the River Elbe and an amended description of Methylovulum psychrotolerans strain Eb1.</title>
        <authorList>
            <person name="Bussmann I.K."/>
            <person name="Klings K.-W."/>
            <person name="Warnstedt J."/>
            <person name="Hoppert M."/>
            <person name="Saborowski A."/>
            <person name="Horn F."/>
            <person name="Liebner S."/>
        </authorList>
    </citation>
    <scope>NUCLEOTIDE SEQUENCE [LARGE SCALE GENOMIC DNA]</scope>
    <source>
        <strain evidence="1 2">EbB</strain>
    </source>
</reference>
<keyword evidence="2" id="KW-1185">Reference proteome</keyword>
<gene>
    <name evidence="1" type="ORF">EBB_01260</name>
</gene>
<name>A0ABR9D8R0_9GAMM</name>
<proteinExistence type="predicted"/>
<sequence>MNEVDEKALQILRKYNLTRPEDTLQADFIYAKDKGLMFDKENINHDEAVRACFEIFSDCRKEHFTNLFLASLSINRLDYRSGLAAYAIMQSFPHHEFDMLDGHYCKLCSYPKQRVVDLSALNNLRFFCGGLFSGSPAEISFFLLQHQKLSDVYPNTLDFEIFGSILQAIRRADQLTTISTLQKQLKSILSFKATKEQIKVLLETLGYCGVLQTPSHEGLLHRYVNISLAPRKTRSSDWKYPVDFWTGKDGVNRDNFMYWFGHYKELKQYIN</sequence>
<evidence type="ECO:0000313" key="2">
    <source>
        <dbReference type="Proteomes" id="UP000641152"/>
    </source>
</evidence>
<evidence type="ECO:0000313" key="1">
    <source>
        <dbReference type="EMBL" id="MBD9359196.1"/>
    </source>
</evidence>